<protein>
    <recommendedName>
        <fullName evidence="1">NYN domain-containing protein</fullName>
    </recommendedName>
</protein>
<evidence type="ECO:0000313" key="2">
    <source>
        <dbReference type="EMBL" id="EFH44527.1"/>
    </source>
</evidence>
<gene>
    <name evidence="2" type="ORF">ARALYDRAFT_355334</name>
</gene>
<dbReference type="EMBL" id="GL348719">
    <property type="protein sequence ID" value="EFH44527.1"/>
    <property type="molecule type" value="Genomic_DNA"/>
</dbReference>
<dbReference type="HOGENOM" id="CLU_087414_1_0_1"/>
<accession>D7MGY8</accession>
<dbReference type="PANTHER" id="PTHR14379">
    <property type="entry name" value="LIMKAIN B LKAP"/>
    <property type="match status" value="1"/>
</dbReference>
<dbReference type="GO" id="GO:0005777">
    <property type="term" value="C:peroxisome"/>
    <property type="evidence" value="ECO:0007669"/>
    <property type="project" value="InterPro"/>
</dbReference>
<dbReference type="STRING" id="81972.D7MGY8"/>
<organism evidence="3">
    <name type="scientific">Arabidopsis lyrata subsp. lyrata</name>
    <name type="common">Lyre-leaved rock-cress</name>
    <dbReference type="NCBI Taxonomy" id="81972"/>
    <lineage>
        <taxon>Eukaryota</taxon>
        <taxon>Viridiplantae</taxon>
        <taxon>Streptophyta</taxon>
        <taxon>Embryophyta</taxon>
        <taxon>Tracheophyta</taxon>
        <taxon>Spermatophyta</taxon>
        <taxon>Magnoliopsida</taxon>
        <taxon>eudicotyledons</taxon>
        <taxon>Gunneridae</taxon>
        <taxon>Pentapetalae</taxon>
        <taxon>rosids</taxon>
        <taxon>malvids</taxon>
        <taxon>Brassicales</taxon>
        <taxon>Brassicaceae</taxon>
        <taxon>Camelineae</taxon>
        <taxon>Arabidopsis</taxon>
    </lineage>
</organism>
<evidence type="ECO:0000313" key="3">
    <source>
        <dbReference type="Proteomes" id="UP000008694"/>
    </source>
</evidence>
<dbReference type="AlphaFoldDB" id="D7MGY8"/>
<dbReference type="KEGG" id="aly:9304340"/>
<keyword evidence="3" id="KW-1185">Reference proteome</keyword>
<sequence length="237" mass="26602">MQEEEEEEEVKTLVWWNISSCPIPPGYDPRQVGPRIVSALMNSKVSGPVTITAIGRLTHDPNAPDNDVLRELSSTGVALIHAEELQTDLSEWTERNPPPANILLISGPTELESLARTLYGLDIDGYTLLLSYPQRHPAPDWLWESFLSGVYKEWLWKSLLDDMDSVSAVDKKLTTRLVLQDKCSETGESPWSCSMCDFAGQSFEDFSTHLKSDNHTHNALETLKMVDVVKLNQFKAS</sequence>
<dbReference type="InterPro" id="IPR021139">
    <property type="entry name" value="NYN"/>
</dbReference>
<dbReference type="CDD" id="cd10910">
    <property type="entry name" value="PIN_limkain_b1_N_like"/>
    <property type="match status" value="1"/>
</dbReference>
<name>D7MGY8_ARALL</name>
<reference evidence="3" key="1">
    <citation type="journal article" date="2011" name="Nat. Genet.">
        <title>The Arabidopsis lyrata genome sequence and the basis of rapid genome size change.</title>
        <authorList>
            <person name="Hu T.T."/>
            <person name="Pattyn P."/>
            <person name="Bakker E.G."/>
            <person name="Cao J."/>
            <person name="Cheng J.-F."/>
            <person name="Clark R.M."/>
            <person name="Fahlgren N."/>
            <person name="Fawcett J.A."/>
            <person name="Grimwood J."/>
            <person name="Gundlach H."/>
            <person name="Haberer G."/>
            <person name="Hollister J.D."/>
            <person name="Ossowski S."/>
            <person name="Ottilar R.P."/>
            <person name="Salamov A.A."/>
            <person name="Schneeberger K."/>
            <person name="Spannagl M."/>
            <person name="Wang X."/>
            <person name="Yang L."/>
            <person name="Nasrallah M.E."/>
            <person name="Bergelson J."/>
            <person name="Carrington J.C."/>
            <person name="Gaut B.S."/>
            <person name="Schmutz J."/>
            <person name="Mayer K.F.X."/>
            <person name="Van de Peer Y."/>
            <person name="Grigoriev I.V."/>
            <person name="Nordborg M."/>
            <person name="Weigel D."/>
            <person name="Guo Y.-L."/>
        </authorList>
    </citation>
    <scope>NUCLEOTIDE SEQUENCE [LARGE SCALE GENOMIC DNA]</scope>
    <source>
        <strain evidence="3">cv. MN47</strain>
    </source>
</reference>
<dbReference type="GO" id="GO:0010468">
    <property type="term" value="P:regulation of gene expression"/>
    <property type="evidence" value="ECO:0007669"/>
    <property type="project" value="InterPro"/>
</dbReference>
<dbReference type="Pfam" id="PF01936">
    <property type="entry name" value="NYN"/>
    <property type="match status" value="1"/>
</dbReference>
<dbReference type="OrthoDB" id="1092486at2759"/>
<dbReference type="Proteomes" id="UP000008694">
    <property type="component" value="Unassembled WGS sequence"/>
</dbReference>
<feature type="domain" description="NYN" evidence="1">
    <location>
        <begin position="11"/>
        <end position="118"/>
    </location>
</feature>
<proteinExistence type="predicted"/>
<dbReference type="Gramene" id="fgenesh1_pg.C_scaffold_7002507">
    <property type="protein sequence ID" value="fgenesh1_pg.C_scaffold_7002507"/>
    <property type="gene ID" value="fgenesh1_pg.C_scaffold_7002507"/>
</dbReference>
<dbReference type="InterPro" id="IPR024768">
    <property type="entry name" value="Marf1"/>
</dbReference>
<dbReference type="PANTHER" id="PTHR14379:SF63">
    <property type="entry name" value="ENDONUCLEASE OR GLYCOSYL HYDROLASE"/>
    <property type="match status" value="1"/>
</dbReference>
<evidence type="ECO:0000259" key="1">
    <source>
        <dbReference type="Pfam" id="PF01936"/>
    </source>
</evidence>
<dbReference type="GO" id="GO:0004540">
    <property type="term" value="F:RNA nuclease activity"/>
    <property type="evidence" value="ECO:0007669"/>
    <property type="project" value="InterPro"/>
</dbReference>